<evidence type="ECO:0000256" key="7">
    <source>
        <dbReference type="ARBA" id="ARBA00023326"/>
    </source>
</evidence>
<protein>
    <recommendedName>
        <fullName evidence="9">Endoglucanase</fullName>
        <ecNumber evidence="9">3.2.1.4</ecNumber>
    </recommendedName>
</protein>
<evidence type="ECO:0000256" key="2">
    <source>
        <dbReference type="ARBA" id="ARBA00007072"/>
    </source>
</evidence>
<feature type="compositionally biased region" description="Polar residues" evidence="11">
    <location>
        <begin position="141"/>
        <end position="154"/>
    </location>
</feature>
<sequence length="956" mass="106619">MRIILGAFVISTVFCQAGALYKSFELFKRNQWQVNKVLKSQDQRNAERMDEIEAAIIKQNEVIRHTMSQVDKLTKNVDESNKVIKSSYETTRRLEVQLQESATKLNLAAKEIQALKMKLESSEVKVSLLEDRLSDAEHADFSSQTGPETIENISVKNPVKKDLPNPKKPLKQSPPKPAAKNPIITGKDANSSICIFVHLQFTTKLTFYRTLSAPEETEKADIKNLVAPSKPILVPGVPIEEEENIDLLESSEGFAGLLNQLKDRPKIPPTEAPALLGEYDEKGCAPIAQISETAGGFVHTSWVDGGDDSITSFNAFAYVPLPEFVPSDGKVLMKFNGVASDIQVWQAKSKRISQDGDLWLFTPSDMNVVKQNAGDVWKFNFIATVASSSPKMELSFCKNFDAPEVVETVMLFDSEIYLPQGEEEAEYDEDEILLDYDLSTEDEPDNFSPLGLIQAPRPASSSSFRPPLGAPINSFKQQTNNRRVVSGGRCSQSAGRAIVNAAQISPNFTTSPSEELEIFQYDLNEVLHKSILFYEAQRAGKLPENNRVPWRGDSVLTDGCDIGVDLSGGWFDAGDHVKYTFPAAFTATMLAWSILDYEDAYQAANELENALDQVRWELEWLLAAHLSPNELVVMVGDPKADHGRWGPPETLSLRRPTYVVNQQKPGTEPAAETSAALAAGYLLFKTRDAEFAERCLTSSKQLLEFSDRNRQNYHKSVPEVSEFYKSWSGYEDELCWATAWLYRATGDVAYGRLARHYYDTFNCGKIEESFDWDKKHAGVQLLMAQTTGEDKYRQDVNRHAIHLITRQATSHAGLLWFHKWGSLRIANNWGAFLLGASQLEPKLQRAGEFALKGIEQLGYSLGDQGRSYVVGFGQNPPVRPHHRAASCPGGKSDCGNMLHSSKANPWILYGALVGGPDKNDRYNDKRSDYIMNEVAIDYNACYQYSAAALKHILING</sequence>
<evidence type="ECO:0000256" key="9">
    <source>
        <dbReference type="RuleBase" id="RU361166"/>
    </source>
</evidence>
<organism evidence="13">
    <name type="scientific">Oikopleura dioica</name>
    <name type="common">Tunicate</name>
    <dbReference type="NCBI Taxonomy" id="34765"/>
    <lineage>
        <taxon>Eukaryota</taxon>
        <taxon>Metazoa</taxon>
        <taxon>Chordata</taxon>
        <taxon>Tunicata</taxon>
        <taxon>Appendicularia</taxon>
        <taxon>Copelata</taxon>
        <taxon>Oikopleuridae</taxon>
        <taxon>Oikopleura</taxon>
    </lineage>
</organism>
<dbReference type="InterPro" id="IPR012341">
    <property type="entry name" value="6hp_glycosidase-like_sf"/>
</dbReference>
<evidence type="ECO:0000259" key="12">
    <source>
        <dbReference type="Pfam" id="PF00759"/>
    </source>
</evidence>
<accession>E4X6I2</accession>
<dbReference type="InterPro" id="IPR001701">
    <property type="entry name" value="Glyco_hydro_9"/>
</dbReference>
<feature type="signal peptide" evidence="9">
    <location>
        <begin position="1"/>
        <end position="19"/>
    </location>
</feature>
<evidence type="ECO:0000313" key="14">
    <source>
        <dbReference type="Proteomes" id="UP000001307"/>
    </source>
</evidence>
<dbReference type="InParanoid" id="E4X6I2"/>
<dbReference type="AlphaFoldDB" id="E4X6I2"/>
<comment type="catalytic activity">
    <reaction evidence="1 9">
        <text>Endohydrolysis of (1-&gt;4)-beta-D-glucosidic linkages in cellulose, lichenin and cereal beta-D-glucans.</text>
        <dbReference type="EC" id="3.2.1.4"/>
    </reaction>
</comment>
<dbReference type="Pfam" id="PF00759">
    <property type="entry name" value="Glyco_hydro_9"/>
    <property type="match status" value="1"/>
</dbReference>
<feature type="active site" evidence="8">
    <location>
        <position position="924"/>
    </location>
</feature>
<dbReference type="InterPro" id="IPR008928">
    <property type="entry name" value="6-hairpin_glycosidase_sf"/>
</dbReference>
<evidence type="ECO:0000313" key="13">
    <source>
        <dbReference type="EMBL" id="CBY07864.1"/>
    </source>
</evidence>
<feature type="active site" evidence="8">
    <location>
        <position position="933"/>
    </location>
</feature>
<evidence type="ECO:0000256" key="5">
    <source>
        <dbReference type="ARBA" id="ARBA00023277"/>
    </source>
</evidence>
<dbReference type="GO" id="GO:0008810">
    <property type="term" value="F:cellulase activity"/>
    <property type="evidence" value="ECO:0007669"/>
    <property type="project" value="UniProtKB-EC"/>
</dbReference>
<feature type="chain" id="PRO_5005128087" description="Endoglucanase" evidence="9">
    <location>
        <begin position="20"/>
        <end position="956"/>
    </location>
</feature>
<proteinExistence type="inferred from homology"/>
<gene>
    <name evidence="13" type="ORF">GSOID_T00003220001</name>
</gene>
<evidence type="ECO:0000256" key="11">
    <source>
        <dbReference type="SAM" id="MobiDB-lite"/>
    </source>
</evidence>
<keyword evidence="3 8" id="KW-0378">Hydrolase</keyword>
<keyword evidence="9" id="KW-0732">Signal</keyword>
<dbReference type="EMBL" id="FN653027">
    <property type="protein sequence ID" value="CBY07864.1"/>
    <property type="molecule type" value="Genomic_DNA"/>
</dbReference>
<dbReference type="SUPFAM" id="SSF48208">
    <property type="entry name" value="Six-hairpin glycosidases"/>
    <property type="match status" value="1"/>
</dbReference>
<dbReference type="Gene3D" id="1.50.10.10">
    <property type="match status" value="1"/>
</dbReference>
<dbReference type="InterPro" id="IPR033126">
    <property type="entry name" value="Glyco_hydro_9_Asp/Glu_AS"/>
</dbReference>
<evidence type="ECO:0000256" key="8">
    <source>
        <dbReference type="PROSITE-ProRule" id="PRU10060"/>
    </source>
</evidence>
<keyword evidence="4 9" id="KW-0136">Cellulose degradation</keyword>
<dbReference type="Proteomes" id="UP000001307">
    <property type="component" value="Unassembled WGS sequence"/>
</dbReference>
<reference evidence="13" key="1">
    <citation type="journal article" date="2010" name="Science">
        <title>Plasticity of animal genome architecture unmasked by rapid evolution of a pelagic tunicate.</title>
        <authorList>
            <person name="Denoeud F."/>
            <person name="Henriet S."/>
            <person name="Mungpakdee S."/>
            <person name="Aury J.M."/>
            <person name="Da Silva C."/>
            <person name="Brinkmann H."/>
            <person name="Mikhaleva J."/>
            <person name="Olsen L.C."/>
            <person name="Jubin C."/>
            <person name="Canestro C."/>
            <person name="Bouquet J.M."/>
            <person name="Danks G."/>
            <person name="Poulain J."/>
            <person name="Campsteijn C."/>
            <person name="Adamski M."/>
            <person name="Cross I."/>
            <person name="Yadetie F."/>
            <person name="Muffato M."/>
            <person name="Louis A."/>
            <person name="Butcher S."/>
            <person name="Tsagkogeorga G."/>
            <person name="Konrad A."/>
            <person name="Singh S."/>
            <person name="Jensen M.F."/>
            <person name="Cong E.H."/>
            <person name="Eikeseth-Otteraa H."/>
            <person name="Noel B."/>
            <person name="Anthouard V."/>
            <person name="Porcel B.M."/>
            <person name="Kachouri-Lafond R."/>
            <person name="Nishino A."/>
            <person name="Ugolini M."/>
            <person name="Chourrout P."/>
            <person name="Nishida H."/>
            <person name="Aasland R."/>
            <person name="Huzurbazar S."/>
            <person name="Westhof E."/>
            <person name="Delsuc F."/>
            <person name="Lehrach H."/>
            <person name="Reinhardt R."/>
            <person name="Weissenbach J."/>
            <person name="Roy S.W."/>
            <person name="Artiguenave F."/>
            <person name="Postlethwait J.H."/>
            <person name="Manak J.R."/>
            <person name="Thompson E.M."/>
            <person name="Jaillon O."/>
            <person name="Du Pasquier L."/>
            <person name="Boudinot P."/>
            <person name="Liberles D.A."/>
            <person name="Volff J.N."/>
            <person name="Philippe H."/>
            <person name="Lenhard B."/>
            <person name="Roest Crollius H."/>
            <person name="Wincker P."/>
            <person name="Chourrout D."/>
        </authorList>
    </citation>
    <scope>NUCLEOTIDE SEQUENCE [LARGE SCALE GENOMIC DNA]</scope>
</reference>
<feature type="region of interest" description="Disordered" evidence="11">
    <location>
        <begin position="137"/>
        <end position="184"/>
    </location>
</feature>
<evidence type="ECO:0000256" key="6">
    <source>
        <dbReference type="ARBA" id="ARBA00023295"/>
    </source>
</evidence>
<dbReference type="OrthoDB" id="10257085at2759"/>
<evidence type="ECO:0000256" key="10">
    <source>
        <dbReference type="SAM" id="Coils"/>
    </source>
</evidence>
<dbReference type="PROSITE" id="PS00698">
    <property type="entry name" value="GH9_3"/>
    <property type="match status" value="1"/>
</dbReference>
<dbReference type="GO" id="GO:0030245">
    <property type="term" value="P:cellulose catabolic process"/>
    <property type="evidence" value="ECO:0007669"/>
    <property type="project" value="UniProtKB-KW"/>
</dbReference>
<keyword evidence="10" id="KW-0175">Coiled coil</keyword>
<feature type="domain" description="Glycoside hydrolase family 9" evidence="12">
    <location>
        <begin position="524"/>
        <end position="944"/>
    </location>
</feature>
<dbReference type="EC" id="3.2.1.4" evidence="9"/>
<dbReference type="PANTHER" id="PTHR22298">
    <property type="entry name" value="ENDO-1,4-BETA-GLUCANASE"/>
    <property type="match status" value="1"/>
</dbReference>
<evidence type="ECO:0000256" key="4">
    <source>
        <dbReference type="ARBA" id="ARBA00023001"/>
    </source>
</evidence>
<keyword evidence="5 8" id="KW-0119">Carbohydrate metabolism</keyword>
<comment type="similarity">
    <text evidence="2 8 9">Belongs to the glycosyl hydrolase 9 (cellulase E) family.</text>
</comment>
<name>E4X6I2_OIKDI</name>
<keyword evidence="7 8" id="KW-0624">Polysaccharide degradation</keyword>
<feature type="coiled-coil region" evidence="10">
    <location>
        <begin position="597"/>
        <end position="624"/>
    </location>
</feature>
<keyword evidence="14" id="KW-1185">Reference proteome</keyword>
<evidence type="ECO:0000256" key="1">
    <source>
        <dbReference type="ARBA" id="ARBA00000966"/>
    </source>
</evidence>
<evidence type="ECO:0000256" key="3">
    <source>
        <dbReference type="ARBA" id="ARBA00022801"/>
    </source>
</evidence>
<keyword evidence="6 8" id="KW-0326">Glycosidase</keyword>